<dbReference type="AlphaFoldDB" id="A0A9D9EJC9"/>
<dbReference type="PANTHER" id="PTHR38469">
    <property type="entry name" value="PERIPLASMIC PEPTIDASE SUBFAMILY S1B"/>
    <property type="match status" value="1"/>
</dbReference>
<comment type="similarity">
    <text evidence="5">Belongs to the peptidase S46 family.</text>
</comment>
<keyword evidence="1 5" id="KW-0645">Protease</keyword>
<comment type="caution">
    <text evidence="6">The sequence shown here is derived from an EMBL/GenBank/DDBJ whole genome shotgun (WGS) entry which is preliminary data.</text>
</comment>
<evidence type="ECO:0000256" key="2">
    <source>
        <dbReference type="ARBA" id="ARBA00022729"/>
    </source>
</evidence>
<evidence type="ECO:0000313" key="6">
    <source>
        <dbReference type="EMBL" id="MBO8446229.1"/>
    </source>
</evidence>
<keyword evidence="5" id="KW-0031">Aminopeptidase</keyword>
<name>A0A9D9EJC9_9BACT</name>
<dbReference type="InterPro" id="IPR019500">
    <property type="entry name" value="Pep_S46"/>
</dbReference>
<comment type="function">
    <text evidence="5">Catalyzes the removal of dipeptides from the N-terminus of oligopeptides.</text>
</comment>
<keyword evidence="4 5" id="KW-0720">Serine protease</keyword>
<evidence type="ECO:0000256" key="4">
    <source>
        <dbReference type="ARBA" id="ARBA00022825"/>
    </source>
</evidence>
<dbReference type="GO" id="GO:0008239">
    <property type="term" value="F:dipeptidyl-peptidase activity"/>
    <property type="evidence" value="ECO:0007669"/>
    <property type="project" value="UniProtKB-UniRule"/>
</dbReference>
<sequence>LIATDSPFTVVDIKDNGKGEPVPYKYTKYPDLRLCCIPPAHLAAIKPDSIAGAVTSHDADFAFLRIYVSDDNTPAVFDSSNVAARFDRCAVISVNGYDENDAVFALGFPNLSRRNISSAALTEEIRIKDRIVREVSEFTDSLCRRDNSAVRLRIDNREKYIEKQNTIGKKIAEEDSFTVWAANHPDFDTMLRYANIVPLSRKYYERRANAAANYYRLNELIRSNDMLSTAQMIESLNYGNEAYILPEISRYFTDLDLNSQRQQLEAVLDYIESECDSTYQPGIFNLIRDKYKGKRDKFFDKMFAKSIITSEKRFVIYLDSYSEETKETDLMLQLYRSILHAANKAYAYYMLDDGKIKRYMQLYDEGRDIADPIRQLRPDANYTLRLGMGRIEGYVPTDGILVQYATSPAAVPGLINAHASDSIFTLYADSLDDINCNFLCSCDMAGDKAGHGIYDIRGEFLGMLHGNNAESVISEYAFDGETGRAFAVDMDYILFILRNYMNAGKIADELEFGEPEQTISIQYGQKPALLRIPVMNDSLTTMNDSLITDSSTVWKYAVYGDTLMLQHGDSVAYVLADSAFLRNIMVADSMALSSGLVHNTDILQNDSLQNAASTIKQDSLQ</sequence>
<organism evidence="6 7">
    <name type="scientific">Candidatus Enterocola intestinipullorum</name>
    <dbReference type="NCBI Taxonomy" id="2840783"/>
    <lineage>
        <taxon>Bacteria</taxon>
        <taxon>Pseudomonadati</taxon>
        <taxon>Bacteroidota</taxon>
        <taxon>Bacteroidia</taxon>
        <taxon>Bacteroidales</taxon>
        <taxon>Candidatus Enterocola</taxon>
    </lineage>
</organism>
<feature type="non-terminal residue" evidence="6">
    <location>
        <position position="1"/>
    </location>
</feature>
<dbReference type="GO" id="GO:0006508">
    <property type="term" value="P:proteolysis"/>
    <property type="evidence" value="ECO:0007669"/>
    <property type="project" value="UniProtKB-KW"/>
</dbReference>
<reference evidence="6" key="2">
    <citation type="journal article" date="2021" name="PeerJ">
        <title>Extensive microbial diversity within the chicken gut microbiome revealed by metagenomics and culture.</title>
        <authorList>
            <person name="Gilroy R."/>
            <person name="Ravi A."/>
            <person name="Getino M."/>
            <person name="Pursley I."/>
            <person name="Horton D.L."/>
            <person name="Alikhan N.F."/>
            <person name="Baker D."/>
            <person name="Gharbi K."/>
            <person name="Hall N."/>
            <person name="Watson M."/>
            <person name="Adriaenssens E.M."/>
            <person name="Foster-Nyarko E."/>
            <person name="Jarju S."/>
            <person name="Secka A."/>
            <person name="Antonio M."/>
            <person name="Oren A."/>
            <person name="Chaudhuri R.R."/>
            <person name="La Ragione R."/>
            <person name="Hildebrand F."/>
            <person name="Pallen M.J."/>
        </authorList>
    </citation>
    <scope>NUCLEOTIDE SEQUENCE</scope>
    <source>
        <strain evidence="6">D3-1215</strain>
    </source>
</reference>
<keyword evidence="3 5" id="KW-0378">Hydrolase</keyword>
<dbReference type="Pfam" id="PF10459">
    <property type="entry name" value="Peptidase_S46"/>
    <property type="match status" value="1"/>
</dbReference>
<gene>
    <name evidence="6" type="ORF">IAC32_00570</name>
</gene>
<reference evidence="6" key="1">
    <citation type="submission" date="2020-10" db="EMBL/GenBank/DDBJ databases">
        <authorList>
            <person name="Gilroy R."/>
        </authorList>
    </citation>
    <scope>NUCLEOTIDE SEQUENCE</scope>
    <source>
        <strain evidence="6">D3-1215</strain>
    </source>
</reference>
<dbReference type="Proteomes" id="UP000823637">
    <property type="component" value="Unassembled WGS sequence"/>
</dbReference>
<dbReference type="GO" id="GO:0043171">
    <property type="term" value="P:peptide catabolic process"/>
    <property type="evidence" value="ECO:0007669"/>
    <property type="project" value="UniProtKB-UniRule"/>
</dbReference>
<keyword evidence="2" id="KW-0732">Signal</keyword>
<dbReference type="GO" id="GO:0070009">
    <property type="term" value="F:serine-type aminopeptidase activity"/>
    <property type="evidence" value="ECO:0007669"/>
    <property type="project" value="UniProtKB-UniRule"/>
</dbReference>
<evidence type="ECO:0000256" key="3">
    <source>
        <dbReference type="ARBA" id="ARBA00022801"/>
    </source>
</evidence>
<dbReference type="EMBL" id="JADIMR010000007">
    <property type="protein sequence ID" value="MBO8446229.1"/>
    <property type="molecule type" value="Genomic_DNA"/>
</dbReference>
<dbReference type="PANTHER" id="PTHR38469:SF1">
    <property type="entry name" value="PERIPLASMIC PEPTIDASE SUBFAMILY S1B"/>
    <property type="match status" value="1"/>
</dbReference>
<evidence type="ECO:0000256" key="5">
    <source>
        <dbReference type="RuleBase" id="RU366067"/>
    </source>
</evidence>
<evidence type="ECO:0000313" key="7">
    <source>
        <dbReference type="Proteomes" id="UP000823637"/>
    </source>
</evidence>
<evidence type="ECO:0000256" key="1">
    <source>
        <dbReference type="ARBA" id="ARBA00022670"/>
    </source>
</evidence>
<dbReference type="EC" id="3.4.14.-" evidence="5"/>
<accession>A0A9D9EJC9</accession>
<protein>
    <recommendedName>
        <fullName evidence="5">Dipeptidyl-peptidase</fullName>
        <ecNumber evidence="5">3.4.14.-</ecNumber>
    </recommendedName>
</protein>
<proteinExistence type="inferred from homology"/>